<evidence type="ECO:0000256" key="2">
    <source>
        <dbReference type="ARBA" id="ARBA00023054"/>
    </source>
</evidence>
<dbReference type="Proteomes" id="UP001363460">
    <property type="component" value="Chromosome"/>
</dbReference>
<dbReference type="InterPro" id="IPR050465">
    <property type="entry name" value="UPF0194_transport"/>
</dbReference>
<evidence type="ECO:0000313" key="5">
    <source>
        <dbReference type="Proteomes" id="UP001363460"/>
    </source>
</evidence>
<evidence type="ECO:0000313" key="4">
    <source>
        <dbReference type="EMBL" id="WWT53424.1"/>
    </source>
</evidence>
<keyword evidence="3" id="KW-0812">Transmembrane</keyword>
<evidence type="ECO:0000256" key="1">
    <source>
        <dbReference type="ARBA" id="ARBA00004196"/>
    </source>
</evidence>
<keyword evidence="2" id="KW-0175">Coiled coil</keyword>
<dbReference type="Gene3D" id="1.10.287.470">
    <property type="entry name" value="Helix hairpin bin"/>
    <property type="match status" value="2"/>
</dbReference>
<protein>
    <submittedName>
        <fullName evidence="4">HlyD family efflux transporter periplasmic adaptor subunit</fullName>
    </submittedName>
</protein>
<dbReference type="Gene3D" id="2.40.30.170">
    <property type="match status" value="1"/>
</dbReference>
<accession>A0ABZ2IAT2</accession>
<comment type="subcellular location">
    <subcellularLocation>
        <location evidence="1">Cell envelope</location>
    </subcellularLocation>
</comment>
<dbReference type="RefSeq" id="WP_338575131.1">
    <property type="nucleotide sequence ID" value="NZ_CP146369.1"/>
</dbReference>
<reference evidence="4 5" key="1">
    <citation type="submission" date="2024-02" db="EMBL/GenBank/DDBJ databases">
        <title>Distribution and functional of Brevundimonas-related endobacteria within Verticillium dahliae.</title>
        <authorList>
            <person name="Zeng H."/>
        </authorList>
    </citation>
    <scope>NUCLEOTIDE SEQUENCE [LARGE SCALE GENOMIC DNA]</scope>
    <source>
        <strain evidence="4 5">TRM 44200</strain>
    </source>
</reference>
<dbReference type="PANTHER" id="PTHR32347:SF23">
    <property type="entry name" value="BLL5650 PROTEIN"/>
    <property type="match status" value="1"/>
</dbReference>
<dbReference type="Gene3D" id="2.40.50.100">
    <property type="match status" value="2"/>
</dbReference>
<keyword evidence="5" id="KW-1185">Reference proteome</keyword>
<evidence type="ECO:0000256" key="3">
    <source>
        <dbReference type="SAM" id="Phobius"/>
    </source>
</evidence>
<keyword evidence="3" id="KW-1133">Transmembrane helix</keyword>
<dbReference type="EMBL" id="CP146369">
    <property type="protein sequence ID" value="WWT53424.1"/>
    <property type="molecule type" value="Genomic_DNA"/>
</dbReference>
<feature type="transmembrane region" description="Helical" evidence="3">
    <location>
        <begin position="16"/>
        <end position="34"/>
    </location>
</feature>
<keyword evidence="3" id="KW-0472">Membrane</keyword>
<gene>
    <name evidence="4" type="ORF">V8J38_09085</name>
</gene>
<dbReference type="SUPFAM" id="SSF111369">
    <property type="entry name" value="HlyD-like secretion proteins"/>
    <property type="match status" value="1"/>
</dbReference>
<dbReference type="PROSITE" id="PS51257">
    <property type="entry name" value="PROKAR_LIPOPROTEIN"/>
    <property type="match status" value="1"/>
</dbReference>
<dbReference type="PANTHER" id="PTHR32347">
    <property type="entry name" value="EFFLUX SYSTEM COMPONENT YKNX-RELATED"/>
    <property type="match status" value="1"/>
</dbReference>
<sequence length="332" mass="34951">MADTAQRRRRIARRPLVIGLVVGGAACTLLVWSLSDRRSSDTPMFTGYVVSQNLYMSAPVAGVVDTLNVVRGQRVEAGAPLFRIDPTSLGARADQAIAQVDQGQAQLEADVAALNKARADLAAADVDVDRTGSDLARYLAAEQEKTGSVAGQQLDQARTAAAGAQRRRDAARTDVDAAAARIAASRAAIQGSQAGVVDARRQLSQLSPVAPIAARVEDVMYQAGEWAAANAPIISLVPDDQVKVRFYVPQAVVSAYPPGVTVAIACDGCASGMTARVNYVASRPEYTPPIIYSLTARDKLVFLVEAAPSAPRALTPGQPIDVTPLKTPPARR</sequence>
<name>A0ABZ2IAT2_9CAUL</name>
<proteinExistence type="predicted"/>
<organism evidence="4 5">
    <name type="scientific">Brevundimonas olei</name>
    <dbReference type="NCBI Taxonomy" id="657642"/>
    <lineage>
        <taxon>Bacteria</taxon>
        <taxon>Pseudomonadati</taxon>
        <taxon>Pseudomonadota</taxon>
        <taxon>Alphaproteobacteria</taxon>
        <taxon>Caulobacterales</taxon>
        <taxon>Caulobacteraceae</taxon>
        <taxon>Brevundimonas</taxon>
    </lineage>
</organism>